<dbReference type="Proteomes" id="UP001163835">
    <property type="component" value="Unassembled WGS sequence"/>
</dbReference>
<organism evidence="1 2">
    <name type="scientific">Lentinula aff. lateritia</name>
    <dbReference type="NCBI Taxonomy" id="2804960"/>
    <lineage>
        <taxon>Eukaryota</taxon>
        <taxon>Fungi</taxon>
        <taxon>Dikarya</taxon>
        <taxon>Basidiomycota</taxon>
        <taxon>Agaricomycotina</taxon>
        <taxon>Agaricomycetes</taxon>
        <taxon>Agaricomycetidae</taxon>
        <taxon>Agaricales</taxon>
        <taxon>Marasmiineae</taxon>
        <taxon>Omphalotaceae</taxon>
        <taxon>Lentinula</taxon>
    </lineage>
</organism>
<sequence>MTAYQDVRAFIPNEQKPSNSSSSFYPTTPVNRRPSGEQWDHSKQPTIFFSPILDIMLRRCTSWQERCHILAQGLIVCCHELGHTLPRFVCSWKRFQMHIWTLPVDDRMGEGAEFVEEDITGGHNFLILNNIVQPHLAHGFRITGRPMKGFLVVVVNDDRVISFLRYFLEEREHSVVPIPLLPNSEWIDHFPFSLSLHGKKYHTPIQPTTTVAHITLFCINPKILRIPVVAIGAETFPNDISKETDRFARAARAAEAEAFKLARSIKDEAAKQ</sequence>
<reference evidence="1" key="1">
    <citation type="submission" date="2022-09" db="EMBL/GenBank/DDBJ databases">
        <title>A Global Phylogenomic Analysis of the Shiitake Genus Lentinula.</title>
        <authorList>
            <consortium name="DOE Joint Genome Institute"/>
            <person name="Sierra-Patev S."/>
            <person name="Min B."/>
            <person name="Naranjo-Ortiz M."/>
            <person name="Looney B."/>
            <person name="Konkel Z."/>
            <person name="Slot J.C."/>
            <person name="Sakamoto Y."/>
            <person name="Steenwyk J.L."/>
            <person name="Rokas A."/>
            <person name="Carro J."/>
            <person name="Camarero S."/>
            <person name="Ferreira P."/>
            <person name="Molpeceres G."/>
            <person name="Ruiz-Duenas F.J."/>
            <person name="Serrano A."/>
            <person name="Henrissat B."/>
            <person name="Drula E."/>
            <person name="Hughes K.W."/>
            <person name="Mata J.L."/>
            <person name="Ishikawa N.K."/>
            <person name="Vargas-Isla R."/>
            <person name="Ushijima S."/>
            <person name="Smith C.A."/>
            <person name="Ahrendt S."/>
            <person name="Andreopoulos W."/>
            <person name="He G."/>
            <person name="Labutti K."/>
            <person name="Lipzen A."/>
            <person name="Ng V."/>
            <person name="Riley R."/>
            <person name="Sandor L."/>
            <person name="Barry K."/>
            <person name="Martinez A.T."/>
            <person name="Xiao Y."/>
            <person name="Gibbons J.G."/>
            <person name="Terashima K."/>
            <person name="Grigoriev I.V."/>
            <person name="Hibbett D.S."/>
        </authorList>
    </citation>
    <scope>NUCLEOTIDE SEQUENCE</scope>
    <source>
        <strain evidence="1">TMI1499</strain>
    </source>
</reference>
<dbReference type="EMBL" id="MU794944">
    <property type="protein sequence ID" value="KAJ3816065.1"/>
    <property type="molecule type" value="Genomic_DNA"/>
</dbReference>
<keyword evidence="2" id="KW-1185">Reference proteome</keyword>
<comment type="caution">
    <text evidence="1">The sequence shown here is derived from an EMBL/GenBank/DDBJ whole genome shotgun (WGS) entry which is preliminary data.</text>
</comment>
<gene>
    <name evidence="1" type="ORF">F5876DRAFT_61137</name>
</gene>
<name>A0ACC1UGF1_9AGAR</name>
<protein>
    <submittedName>
        <fullName evidence="1">Uncharacterized protein</fullName>
    </submittedName>
</protein>
<evidence type="ECO:0000313" key="2">
    <source>
        <dbReference type="Proteomes" id="UP001163835"/>
    </source>
</evidence>
<proteinExistence type="predicted"/>
<accession>A0ACC1UGF1</accession>
<evidence type="ECO:0000313" key="1">
    <source>
        <dbReference type="EMBL" id="KAJ3816065.1"/>
    </source>
</evidence>